<dbReference type="Proteomes" id="UP000325081">
    <property type="component" value="Unassembled WGS sequence"/>
</dbReference>
<name>A0A5A7PH69_STRAF</name>
<evidence type="ECO:0000313" key="2">
    <source>
        <dbReference type="Proteomes" id="UP000325081"/>
    </source>
</evidence>
<accession>A0A5A7PH69</accession>
<sequence>MDSKGYDAAISDPEIHFATSIQSHKLLVDEVLQLLEKTKASLDVAHSIVMQISDLTESSKVYVSDSDVEDDIHQFSCYRRLSKPPRRSIVLKRTPRKREESLNHFATGTSFSKGKSEIKVEEKPVVNEAILCPNDQVVNEMLKIFVPNLFTEKLSTNVADLL</sequence>
<reference evidence="2" key="1">
    <citation type="journal article" date="2019" name="Curr. Biol.">
        <title>Genome Sequence of Striga asiatica Provides Insight into the Evolution of Plant Parasitism.</title>
        <authorList>
            <person name="Yoshida S."/>
            <person name="Kim S."/>
            <person name="Wafula E.K."/>
            <person name="Tanskanen J."/>
            <person name="Kim Y.M."/>
            <person name="Honaas L."/>
            <person name="Yang Z."/>
            <person name="Spallek T."/>
            <person name="Conn C.E."/>
            <person name="Ichihashi Y."/>
            <person name="Cheong K."/>
            <person name="Cui S."/>
            <person name="Der J.P."/>
            <person name="Gundlach H."/>
            <person name="Jiao Y."/>
            <person name="Hori C."/>
            <person name="Ishida J.K."/>
            <person name="Kasahara H."/>
            <person name="Kiba T."/>
            <person name="Kim M.S."/>
            <person name="Koo N."/>
            <person name="Laohavisit A."/>
            <person name="Lee Y.H."/>
            <person name="Lumba S."/>
            <person name="McCourt P."/>
            <person name="Mortimer J.C."/>
            <person name="Mutuku J.M."/>
            <person name="Nomura T."/>
            <person name="Sasaki-Sekimoto Y."/>
            <person name="Seto Y."/>
            <person name="Wang Y."/>
            <person name="Wakatake T."/>
            <person name="Sakakibara H."/>
            <person name="Demura T."/>
            <person name="Yamaguchi S."/>
            <person name="Yoneyama K."/>
            <person name="Manabe R.I."/>
            <person name="Nelson D.C."/>
            <person name="Schulman A.H."/>
            <person name="Timko M.P."/>
            <person name="dePamphilis C.W."/>
            <person name="Choi D."/>
            <person name="Shirasu K."/>
        </authorList>
    </citation>
    <scope>NUCLEOTIDE SEQUENCE [LARGE SCALE GENOMIC DNA]</scope>
    <source>
        <strain evidence="2">cv. UVA1</strain>
    </source>
</reference>
<keyword evidence="2" id="KW-1185">Reference proteome</keyword>
<organism evidence="1 2">
    <name type="scientific">Striga asiatica</name>
    <name type="common">Asiatic witchweed</name>
    <name type="synonym">Buchnera asiatica</name>
    <dbReference type="NCBI Taxonomy" id="4170"/>
    <lineage>
        <taxon>Eukaryota</taxon>
        <taxon>Viridiplantae</taxon>
        <taxon>Streptophyta</taxon>
        <taxon>Embryophyta</taxon>
        <taxon>Tracheophyta</taxon>
        <taxon>Spermatophyta</taxon>
        <taxon>Magnoliopsida</taxon>
        <taxon>eudicotyledons</taxon>
        <taxon>Gunneridae</taxon>
        <taxon>Pentapetalae</taxon>
        <taxon>asterids</taxon>
        <taxon>lamiids</taxon>
        <taxon>Lamiales</taxon>
        <taxon>Orobanchaceae</taxon>
        <taxon>Buchnereae</taxon>
        <taxon>Striga</taxon>
    </lineage>
</organism>
<dbReference type="EMBL" id="BKCP01004572">
    <property type="protein sequence ID" value="GER32213.1"/>
    <property type="molecule type" value="Genomic_DNA"/>
</dbReference>
<dbReference type="AlphaFoldDB" id="A0A5A7PH69"/>
<proteinExistence type="predicted"/>
<gene>
    <name evidence="1" type="ORF">STAS_08265</name>
</gene>
<protein>
    <submittedName>
        <fullName evidence="1">UvrABC system protein C</fullName>
    </submittedName>
</protein>
<evidence type="ECO:0000313" key="1">
    <source>
        <dbReference type="EMBL" id="GER32213.1"/>
    </source>
</evidence>
<comment type="caution">
    <text evidence="1">The sequence shown here is derived from an EMBL/GenBank/DDBJ whole genome shotgun (WGS) entry which is preliminary data.</text>
</comment>